<organism evidence="2 3">
    <name type="scientific">Candidatus Thiothrix anitrata</name>
    <dbReference type="NCBI Taxonomy" id="2823902"/>
    <lineage>
        <taxon>Bacteria</taxon>
        <taxon>Pseudomonadati</taxon>
        <taxon>Pseudomonadota</taxon>
        <taxon>Gammaproteobacteria</taxon>
        <taxon>Thiotrichales</taxon>
        <taxon>Thiotrichaceae</taxon>
        <taxon>Thiothrix</taxon>
    </lineage>
</organism>
<dbReference type="Proteomes" id="UP000672027">
    <property type="component" value="Chromosome"/>
</dbReference>
<sequence>MSLYRRTGRQVPTDPFIDLLFNTLLGFSFLFLVSLVFINPEADQAKVDMQAEYVISATWQPDVADDVDLWVHAPSGDTVSYLKAEAGFLHLDRDDRGKINDTISVDGREVVHSINQEIVTIRKRYAGEYIVNLYYYQAASPPPLKVQVKVDQINPRFQTVFAETVELTAQDAEVTAVRFSIAEDGTVSGFNKLPLKLTPYGLDHIPVDVWNR</sequence>
<reference evidence="2 3" key="1">
    <citation type="submission" date="2021-04" db="EMBL/GenBank/DDBJ databases">
        <title>Genomics, taxonomy and metabolism of representatives of sulfur bacteria of the genus Thiothrix: Thiothrix fructosivorans QT, Thiothrix unzii A1T and three new species, Thiothrix subterranea sp. nov., Thiothrix litoralis sp. nov. and 'Candidatus Thiothrix anitrata' sp. nov.</title>
        <authorList>
            <person name="Ravin N.V."/>
            <person name="Smolyakov D."/>
            <person name="Rudenko T.S."/>
            <person name="Mardanov A.V."/>
            <person name="Beletsky A.V."/>
            <person name="Markov N.D."/>
            <person name="Fomenkov A.I."/>
            <person name="Roberts R.J."/>
            <person name="Karnachuk O.V."/>
            <person name="Novikov A."/>
            <person name="Grabovich M.Y."/>
        </authorList>
    </citation>
    <scope>NUCLEOTIDE SEQUENCE [LARGE SCALE GENOMIC DNA]</scope>
    <source>
        <strain evidence="2 3">A52</strain>
    </source>
</reference>
<keyword evidence="1" id="KW-0812">Transmembrane</keyword>
<gene>
    <name evidence="2" type="ORF">J8380_03615</name>
</gene>
<proteinExistence type="predicted"/>
<evidence type="ECO:0000313" key="2">
    <source>
        <dbReference type="EMBL" id="QTR50667.1"/>
    </source>
</evidence>
<feature type="transmembrane region" description="Helical" evidence="1">
    <location>
        <begin position="20"/>
        <end position="39"/>
    </location>
</feature>
<dbReference type="EMBL" id="CP072800">
    <property type="protein sequence ID" value="QTR50667.1"/>
    <property type="molecule type" value="Genomic_DNA"/>
</dbReference>
<dbReference type="RefSeq" id="WP_210228399.1">
    <property type="nucleotide sequence ID" value="NZ_CP072800.1"/>
</dbReference>
<evidence type="ECO:0000256" key="1">
    <source>
        <dbReference type="SAM" id="Phobius"/>
    </source>
</evidence>
<keyword evidence="1" id="KW-0472">Membrane</keyword>
<keyword evidence="3" id="KW-1185">Reference proteome</keyword>
<keyword evidence="1" id="KW-1133">Transmembrane helix</keyword>
<accession>A0ABX7X5L9</accession>
<evidence type="ECO:0008006" key="4">
    <source>
        <dbReference type="Google" id="ProtNLM"/>
    </source>
</evidence>
<name>A0ABX7X5L9_9GAMM</name>
<protein>
    <recommendedName>
        <fullName evidence="4">Biopolymer transporter ExbD</fullName>
    </recommendedName>
</protein>
<evidence type="ECO:0000313" key="3">
    <source>
        <dbReference type="Proteomes" id="UP000672027"/>
    </source>
</evidence>